<dbReference type="PANTHER" id="PTHR35377">
    <property type="entry name" value="ANTITOXIN VAPB49-RELATED-RELATED"/>
    <property type="match status" value="1"/>
</dbReference>
<accession>A0A7W9HNE7</accession>
<name>A0A7W9HNE7_9PSEU</name>
<dbReference type="Proteomes" id="UP000552097">
    <property type="component" value="Unassembled WGS sequence"/>
</dbReference>
<evidence type="ECO:0000256" key="2">
    <source>
        <dbReference type="RuleBase" id="RU362080"/>
    </source>
</evidence>
<dbReference type="AlphaFoldDB" id="A0A7W9HNE7"/>
<proteinExistence type="inferred from homology"/>
<evidence type="ECO:0000256" key="1">
    <source>
        <dbReference type="ARBA" id="ARBA00009981"/>
    </source>
</evidence>
<evidence type="ECO:0000313" key="4">
    <source>
        <dbReference type="Proteomes" id="UP000552097"/>
    </source>
</evidence>
<dbReference type="GO" id="GO:0003677">
    <property type="term" value="F:DNA binding"/>
    <property type="evidence" value="ECO:0007669"/>
    <property type="project" value="UniProtKB-KW"/>
</dbReference>
<dbReference type="NCBIfam" id="TIGR01552">
    <property type="entry name" value="phd_fam"/>
    <property type="match status" value="1"/>
</dbReference>
<dbReference type="Gene3D" id="3.40.1620.10">
    <property type="entry name" value="YefM-like domain"/>
    <property type="match status" value="1"/>
</dbReference>
<dbReference type="GO" id="GO:0097351">
    <property type="term" value="F:toxin sequestering activity"/>
    <property type="evidence" value="ECO:0007669"/>
    <property type="project" value="TreeGrafter"/>
</dbReference>
<keyword evidence="4" id="KW-1185">Reference proteome</keyword>
<dbReference type="InterPro" id="IPR006442">
    <property type="entry name" value="Antitoxin_Phd/YefM"/>
</dbReference>
<dbReference type="RefSeq" id="WP_184923733.1">
    <property type="nucleotide sequence ID" value="NZ_JACHMO010000001.1"/>
</dbReference>
<dbReference type="PANTHER" id="PTHR35377:SF5">
    <property type="entry name" value="ANTITOXIN VAPB46"/>
    <property type="match status" value="1"/>
</dbReference>
<keyword evidence="3" id="KW-0238">DNA-binding</keyword>
<comment type="similarity">
    <text evidence="1 2">Belongs to the phD/YefM antitoxin family.</text>
</comment>
<dbReference type="InterPro" id="IPR036165">
    <property type="entry name" value="YefM-like_sf"/>
</dbReference>
<gene>
    <name evidence="3" type="ORF">F4560_005074</name>
</gene>
<protein>
    <recommendedName>
        <fullName evidence="2">Antitoxin</fullName>
    </recommendedName>
</protein>
<dbReference type="SUPFAM" id="SSF143120">
    <property type="entry name" value="YefM-like"/>
    <property type="match status" value="1"/>
</dbReference>
<comment type="function">
    <text evidence="2">Antitoxin component of a type II toxin-antitoxin (TA) system.</text>
</comment>
<evidence type="ECO:0000313" key="3">
    <source>
        <dbReference type="EMBL" id="MBB5805306.1"/>
    </source>
</evidence>
<dbReference type="InterPro" id="IPR051416">
    <property type="entry name" value="phD-YefM_TA_antitoxins"/>
</dbReference>
<organism evidence="3 4">
    <name type="scientific">Saccharothrix ecbatanensis</name>
    <dbReference type="NCBI Taxonomy" id="1105145"/>
    <lineage>
        <taxon>Bacteria</taxon>
        <taxon>Bacillati</taxon>
        <taxon>Actinomycetota</taxon>
        <taxon>Actinomycetes</taxon>
        <taxon>Pseudonocardiales</taxon>
        <taxon>Pseudonocardiaceae</taxon>
        <taxon>Saccharothrix</taxon>
    </lineage>
</organism>
<reference evidence="3 4" key="1">
    <citation type="submission" date="2020-08" db="EMBL/GenBank/DDBJ databases">
        <title>Sequencing the genomes of 1000 actinobacteria strains.</title>
        <authorList>
            <person name="Klenk H.-P."/>
        </authorList>
    </citation>
    <scope>NUCLEOTIDE SEQUENCE [LARGE SCALE GENOMIC DNA]</scope>
    <source>
        <strain evidence="3 4">DSM 45486</strain>
    </source>
</reference>
<comment type="caution">
    <text evidence="3">The sequence shown here is derived from an EMBL/GenBank/DDBJ whole genome shotgun (WGS) entry which is preliminary data.</text>
</comment>
<dbReference type="EMBL" id="JACHMO010000001">
    <property type="protein sequence ID" value="MBB5805306.1"/>
    <property type="molecule type" value="Genomic_DNA"/>
</dbReference>
<sequence>MDQIGLRELRHHAGEYVRRAEAGERIAVTDHGRVVAEIGPPGEDALSVRDQLAAKGVLLRGRGRPFPTPLPATTGTPISEVLRQMREDERW</sequence>
<dbReference type="Pfam" id="PF02604">
    <property type="entry name" value="PhdYeFM_antitox"/>
    <property type="match status" value="1"/>
</dbReference>